<evidence type="ECO:0000313" key="6">
    <source>
        <dbReference type="Proteomes" id="UP000650511"/>
    </source>
</evidence>
<dbReference type="Gene3D" id="3.60.120.10">
    <property type="entry name" value="Anthranilate synthase"/>
    <property type="match status" value="1"/>
</dbReference>
<dbReference type="InterPro" id="IPR005801">
    <property type="entry name" value="ADC_synthase"/>
</dbReference>
<evidence type="ECO:0000259" key="3">
    <source>
        <dbReference type="Pfam" id="PF00425"/>
    </source>
</evidence>
<feature type="domain" description="Chorismate-utilising enzyme C-terminal" evidence="3">
    <location>
        <begin position="200"/>
        <end position="450"/>
    </location>
</feature>
<keyword evidence="2" id="KW-0808">Transferase</keyword>
<dbReference type="PANTHER" id="PTHR11236:SF50">
    <property type="entry name" value="AMINODEOXYCHORISMATE SYNTHASE COMPONENT 1"/>
    <property type="match status" value="1"/>
</dbReference>
<dbReference type="PANTHER" id="PTHR11236">
    <property type="entry name" value="AMINOBENZOATE/ANTHRANILATE SYNTHASE"/>
    <property type="match status" value="1"/>
</dbReference>
<dbReference type="GO" id="GO:0046820">
    <property type="term" value="F:4-amino-4-deoxychorismate synthase activity"/>
    <property type="evidence" value="ECO:0007669"/>
    <property type="project" value="UniProtKB-EC"/>
</dbReference>
<organism evidence="5 6">
    <name type="scientific">Egicoccus halophilus</name>
    <dbReference type="NCBI Taxonomy" id="1670830"/>
    <lineage>
        <taxon>Bacteria</taxon>
        <taxon>Bacillati</taxon>
        <taxon>Actinomycetota</taxon>
        <taxon>Nitriliruptoria</taxon>
        <taxon>Egicoccales</taxon>
        <taxon>Egicoccaceae</taxon>
        <taxon>Egicoccus</taxon>
    </lineage>
</organism>
<dbReference type="PRINTS" id="PR00095">
    <property type="entry name" value="ANTSNTHASEI"/>
</dbReference>
<dbReference type="NCBIfam" id="TIGR00553">
    <property type="entry name" value="pabB"/>
    <property type="match status" value="1"/>
</dbReference>
<dbReference type="AlphaFoldDB" id="A0A8J3AA42"/>
<keyword evidence="6" id="KW-1185">Reference proteome</keyword>
<dbReference type="RefSeq" id="WP_130650061.1">
    <property type="nucleotide sequence ID" value="NZ_BMHA01000011.1"/>
</dbReference>
<dbReference type="EMBL" id="BMHA01000011">
    <property type="protein sequence ID" value="GGI08220.1"/>
    <property type="molecule type" value="Genomic_DNA"/>
</dbReference>
<dbReference type="GO" id="GO:0000162">
    <property type="term" value="P:L-tryptophan biosynthetic process"/>
    <property type="evidence" value="ECO:0007669"/>
    <property type="project" value="TreeGrafter"/>
</dbReference>
<evidence type="ECO:0000259" key="4">
    <source>
        <dbReference type="Pfam" id="PF04715"/>
    </source>
</evidence>
<evidence type="ECO:0000256" key="1">
    <source>
        <dbReference type="ARBA" id="ARBA00013139"/>
    </source>
</evidence>
<gene>
    <name evidence="5" type="ORF">GCM10011354_28000</name>
</gene>
<dbReference type="OrthoDB" id="3518032at2"/>
<evidence type="ECO:0000256" key="2">
    <source>
        <dbReference type="ARBA" id="ARBA00022679"/>
    </source>
</evidence>
<dbReference type="Pfam" id="PF04715">
    <property type="entry name" value="Anth_synt_I_N"/>
    <property type="match status" value="1"/>
</dbReference>
<dbReference type="Proteomes" id="UP000650511">
    <property type="component" value="Unassembled WGS sequence"/>
</dbReference>
<dbReference type="InterPro" id="IPR006805">
    <property type="entry name" value="Anth_synth_I_N"/>
</dbReference>
<proteinExistence type="predicted"/>
<name>A0A8J3AA42_9ACTN</name>
<dbReference type="GO" id="GO:0009396">
    <property type="term" value="P:folic acid-containing compound biosynthetic process"/>
    <property type="evidence" value="ECO:0007669"/>
    <property type="project" value="InterPro"/>
</dbReference>
<dbReference type="InterPro" id="IPR015890">
    <property type="entry name" value="Chorismate_C"/>
</dbReference>
<dbReference type="SUPFAM" id="SSF56322">
    <property type="entry name" value="ADC synthase"/>
    <property type="match status" value="1"/>
</dbReference>
<reference evidence="5" key="1">
    <citation type="journal article" date="2014" name="Int. J. Syst. Evol. Microbiol.">
        <title>Complete genome sequence of Corynebacterium casei LMG S-19264T (=DSM 44701T), isolated from a smear-ripened cheese.</title>
        <authorList>
            <consortium name="US DOE Joint Genome Institute (JGI-PGF)"/>
            <person name="Walter F."/>
            <person name="Albersmeier A."/>
            <person name="Kalinowski J."/>
            <person name="Ruckert C."/>
        </authorList>
    </citation>
    <scope>NUCLEOTIDE SEQUENCE</scope>
    <source>
        <strain evidence="5">CGMCC 1.14988</strain>
    </source>
</reference>
<feature type="domain" description="Anthranilate synthase component I N-terminal" evidence="4">
    <location>
        <begin position="28"/>
        <end position="145"/>
    </location>
</feature>
<dbReference type="InterPro" id="IPR005802">
    <property type="entry name" value="ADC_synth_comp_1"/>
</dbReference>
<comment type="caution">
    <text evidence="5">The sequence shown here is derived from an EMBL/GenBank/DDBJ whole genome shotgun (WGS) entry which is preliminary data.</text>
</comment>
<protein>
    <recommendedName>
        <fullName evidence="1">aminodeoxychorismate synthase</fullName>
        <ecNumber evidence="1">2.6.1.85</ecNumber>
    </recommendedName>
</protein>
<reference evidence="5" key="2">
    <citation type="submission" date="2020-09" db="EMBL/GenBank/DDBJ databases">
        <authorList>
            <person name="Sun Q."/>
            <person name="Zhou Y."/>
        </authorList>
    </citation>
    <scope>NUCLEOTIDE SEQUENCE</scope>
    <source>
        <strain evidence="5">CGMCC 1.14988</strain>
    </source>
</reference>
<dbReference type="EC" id="2.6.1.85" evidence="1"/>
<accession>A0A8J3AA42</accession>
<dbReference type="Pfam" id="PF00425">
    <property type="entry name" value="Chorismate_bind"/>
    <property type="match status" value="1"/>
</dbReference>
<evidence type="ECO:0000313" key="5">
    <source>
        <dbReference type="EMBL" id="GGI08220.1"/>
    </source>
</evidence>
<dbReference type="InterPro" id="IPR019999">
    <property type="entry name" value="Anth_synth_I-like"/>
</dbReference>
<sequence>MAVPDAPRTATGAVDLDALVRACGPADLLESADGTGWSYVVPHTGVGLVDDGTRTRWHDAVDGGPDEDLGTDPFTAIDRVCDRLGVRPDAVDVDHDAGPAFTGGLVGALAYDLGHRVEHLPRRLADDRGLPHLWLQLADLVVAVAPARDRVLVVGRELTGRGDLARRAEALGHRLRAAPPATSVPVRSDDAPLTSSLDRRAHLAAVRAVLDHVAAGDVFQVNLTQRLTSRWEADLGALYRALRERSPAPFGAALPAVGLASVSPETFLRVDGRSVATRPIKGTRPRHRDPELDAALADDLATSVKDRAENVMVVDLERNDLGRVCVPGSVRVPELATVEAHPTVWHLVSTVSATLRDDVGYGELLRATFPCGSITGAPKIAAMRIIERLETARRGWYCGAVGFLSPGAARLSVAIRTATLHADGTVDYGAGGGIVADSDPADERHESFDKAAAFLRAVRARRPEQR</sequence>